<dbReference type="STRING" id="320778.ABT57_21985"/>
<keyword evidence="2" id="KW-0949">S-adenosyl-L-methionine</keyword>
<evidence type="ECO:0000313" key="6">
    <source>
        <dbReference type="Proteomes" id="UP000035909"/>
    </source>
</evidence>
<reference evidence="5 6" key="1">
    <citation type="submission" date="2015-05" db="EMBL/GenBank/DDBJ databases">
        <title>Photobacterium galathea sp. nov.</title>
        <authorList>
            <person name="Machado H."/>
            <person name="Gram L."/>
        </authorList>
    </citation>
    <scope>NUCLEOTIDE SEQUENCE [LARGE SCALE GENOMIC DNA]</scope>
    <source>
        <strain evidence="5 6">DSM 22954</strain>
    </source>
</reference>
<dbReference type="InterPro" id="IPR029063">
    <property type="entry name" value="SAM-dependent_MTases_sf"/>
</dbReference>
<dbReference type="CDD" id="cd02440">
    <property type="entry name" value="AdoMet_MTases"/>
    <property type="match status" value="1"/>
</dbReference>
<dbReference type="RefSeq" id="WP_047887406.1">
    <property type="nucleotide sequence ID" value="NZ_CP071325.1"/>
</dbReference>
<evidence type="ECO:0000256" key="1">
    <source>
        <dbReference type="PIRSR" id="PIRSR018249-1"/>
    </source>
</evidence>
<dbReference type="PANTHER" id="PTHR43460:SF1">
    <property type="entry name" value="METHYLTRANSFERASE TYPE 11 DOMAIN-CONTAINING PROTEIN"/>
    <property type="match status" value="1"/>
</dbReference>
<feature type="binding site" evidence="2">
    <location>
        <position position="67"/>
    </location>
    <ligand>
        <name>S-adenosyl-L-methionine</name>
        <dbReference type="ChEBI" id="CHEBI:59789"/>
    </ligand>
</feature>
<dbReference type="InterPro" id="IPR052939">
    <property type="entry name" value="23S_rRNA_MeTrnsfrase_RlmA"/>
</dbReference>
<protein>
    <submittedName>
        <fullName evidence="5">23S rRNA methyltransferase</fullName>
    </submittedName>
</protein>
<feature type="domain" description="Methyltransferase" evidence="3">
    <location>
        <begin position="85"/>
        <end position="204"/>
    </location>
</feature>
<organism evidence="5 6">
    <name type="scientific">Photobacterium ganghwense</name>
    <dbReference type="NCBI Taxonomy" id="320778"/>
    <lineage>
        <taxon>Bacteria</taxon>
        <taxon>Pseudomonadati</taxon>
        <taxon>Pseudomonadota</taxon>
        <taxon>Gammaproteobacteria</taxon>
        <taxon>Vibrionales</taxon>
        <taxon>Vibrionaceae</taxon>
        <taxon>Photobacterium</taxon>
    </lineage>
</organism>
<dbReference type="PIRSF" id="PIRSF018249">
    <property type="entry name" value="MyrA_prd"/>
    <property type="match status" value="1"/>
</dbReference>
<dbReference type="FunFam" id="3.40.50.150:FF:000163">
    <property type="entry name" value="23S rRNA methyltransferase A"/>
    <property type="match status" value="1"/>
</dbReference>
<keyword evidence="1" id="KW-0479">Metal-binding</keyword>
<dbReference type="InterPro" id="IPR048647">
    <property type="entry name" value="RlmA_N"/>
</dbReference>
<dbReference type="GO" id="GO:0046872">
    <property type="term" value="F:metal ion binding"/>
    <property type="evidence" value="ECO:0007669"/>
    <property type="project" value="UniProtKB-KW"/>
</dbReference>
<proteinExistence type="predicted"/>
<feature type="domain" description="23S rRNA (guanine(745)-N(1))-methyltransferase N-terminal" evidence="4">
    <location>
        <begin position="3"/>
        <end position="46"/>
    </location>
</feature>
<dbReference type="PANTHER" id="PTHR43460">
    <property type="entry name" value="METHYLTRANSFERASE"/>
    <property type="match status" value="1"/>
</dbReference>
<gene>
    <name evidence="5" type="primary">rrmA</name>
    <name evidence="5" type="ORF">ABT57_21985</name>
</gene>
<dbReference type="NCBIfam" id="NF008300">
    <property type="entry name" value="PRK11088.1"/>
    <property type="match status" value="1"/>
</dbReference>
<dbReference type="GO" id="GO:0032259">
    <property type="term" value="P:methylation"/>
    <property type="evidence" value="ECO:0007669"/>
    <property type="project" value="UniProtKB-KW"/>
</dbReference>
<dbReference type="SUPFAM" id="SSF53335">
    <property type="entry name" value="S-adenosyl-L-methionine-dependent methyltransferases"/>
    <property type="match status" value="1"/>
</dbReference>
<dbReference type="Pfam" id="PF13847">
    <property type="entry name" value="Methyltransf_31"/>
    <property type="match status" value="1"/>
</dbReference>
<accession>A0A0J1JSS8</accession>
<dbReference type="InterPro" id="IPR016718">
    <property type="entry name" value="rRNA_m1G-MeTrfase_A_prd"/>
</dbReference>
<keyword evidence="5" id="KW-0808">Transferase</keyword>
<evidence type="ECO:0000313" key="5">
    <source>
        <dbReference type="EMBL" id="KLV05322.1"/>
    </source>
</evidence>
<keyword evidence="6" id="KW-1185">Reference proteome</keyword>
<dbReference type="InterPro" id="IPR025714">
    <property type="entry name" value="Methyltranfer_dom"/>
</dbReference>
<feature type="binding site" evidence="1">
    <location>
        <position position="21"/>
    </location>
    <ligand>
        <name>Zn(2+)</name>
        <dbReference type="ChEBI" id="CHEBI:29105"/>
    </ligand>
</feature>
<dbReference type="Proteomes" id="UP000035909">
    <property type="component" value="Unassembled WGS sequence"/>
</dbReference>
<feature type="binding site" evidence="1">
    <location>
        <position position="25"/>
    </location>
    <ligand>
        <name>Zn(2+)</name>
        <dbReference type="ChEBI" id="CHEBI:29105"/>
    </ligand>
</feature>
<feature type="binding site" evidence="2">
    <location>
        <begin position="96"/>
        <end position="97"/>
    </location>
    <ligand>
        <name>S-adenosyl-L-methionine</name>
        <dbReference type="ChEBI" id="CHEBI:59789"/>
    </ligand>
</feature>
<keyword evidence="1" id="KW-0862">Zinc</keyword>
<name>A0A0J1JSS8_9GAMM</name>
<evidence type="ECO:0000256" key="2">
    <source>
        <dbReference type="PIRSR" id="PIRSR018249-2"/>
    </source>
</evidence>
<evidence type="ECO:0000259" key="3">
    <source>
        <dbReference type="Pfam" id="PF13847"/>
    </source>
</evidence>
<evidence type="ECO:0000259" key="4">
    <source>
        <dbReference type="Pfam" id="PF21302"/>
    </source>
</evidence>
<dbReference type="PATRIC" id="fig|320778.3.peg.4716"/>
<dbReference type="EMBL" id="LDOU01000026">
    <property type="protein sequence ID" value="KLV05322.1"/>
    <property type="molecule type" value="Genomic_DNA"/>
</dbReference>
<dbReference type="AlphaFoldDB" id="A0A0J1JSS8"/>
<feature type="binding site" evidence="2">
    <location>
        <position position="190"/>
    </location>
    <ligand>
        <name>S-adenosyl-L-methionine</name>
        <dbReference type="ChEBI" id="CHEBI:59789"/>
    </ligand>
</feature>
<comment type="caution">
    <text evidence="5">The sequence shown here is derived from an EMBL/GenBank/DDBJ whole genome shotgun (WGS) entry which is preliminary data.</text>
</comment>
<dbReference type="Gene3D" id="3.40.50.150">
    <property type="entry name" value="Vaccinia Virus protein VP39"/>
    <property type="match status" value="1"/>
</dbReference>
<feature type="binding site" evidence="1">
    <location>
        <position position="8"/>
    </location>
    <ligand>
        <name>Zn(2+)</name>
        <dbReference type="ChEBI" id="CHEBI:29105"/>
    </ligand>
</feature>
<sequence length="290" mass="32771">MPYQCPLCHQPLSQQDKTWKCANNHQFDEAKEGYVNLMPVHHKSSKNPGDNKEMMQARRAFLEAGHYDPLRAKVVEKLATLLPEEAEQLLDIGCGEGYYTSGFADGLTQNHTHSPSLTVHGLDISKVAVRYAAKRYKQCHFCVASSHRLPFADQSLDGVIRIYAPCKPEELKRTIRPAGILVTVTPAARHLYQLKELIYNDVRLHDMTPETLDGFSLIDDTQLHYTLTLSGAEATALMQMTPFAWKTSEAVWQQLADSETFDCEADFAIRVYRRNEDNAPECLSKSQPET</sequence>
<dbReference type="OrthoDB" id="108476at2"/>
<feature type="binding site" evidence="1">
    <location>
        <position position="5"/>
    </location>
    <ligand>
        <name>Zn(2+)</name>
        <dbReference type="ChEBI" id="CHEBI:29105"/>
    </ligand>
</feature>
<keyword evidence="5" id="KW-0489">Methyltransferase</keyword>
<dbReference type="Pfam" id="PF21302">
    <property type="entry name" value="Zn_ribbon_RlmA"/>
    <property type="match status" value="1"/>
</dbReference>
<dbReference type="GO" id="GO:0008168">
    <property type="term" value="F:methyltransferase activity"/>
    <property type="evidence" value="ECO:0007669"/>
    <property type="project" value="UniProtKB-KW"/>
</dbReference>